<dbReference type="EMBL" id="JH930469">
    <property type="protein sequence ID" value="EKM59024.1"/>
    <property type="molecule type" value="Genomic_DNA"/>
</dbReference>
<accession>K5WIT3</accession>
<evidence type="ECO:0000313" key="1">
    <source>
        <dbReference type="EMBL" id="EKM59024.1"/>
    </source>
</evidence>
<reference evidence="1 2" key="1">
    <citation type="journal article" date="2012" name="BMC Genomics">
        <title>Comparative genomics of the white-rot fungi, Phanerochaete carnosa and P. chrysosporium, to elucidate the genetic basis of the distinct wood types they colonize.</title>
        <authorList>
            <person name="Suzuki H."/>
            <person name="MacDonald J."/>
            <person name="Syed K."/>
            <person name="Salamov A."/>
            <person name="Hori C."/>
            <person name="Aerts A."/>
            <person name="Henrissat B."/>
            <person name="Wiebenga A."/>
            <person name="vanKuyk P.A."/>
            <person name="Barry K."/>
            <person name="Lindquist E."/>
            <person name="LaButti K."/>
            <person name="Lapidus A."/>
            <person name="Lucas S."/>
            <person name="Coutinho P."/>
            <person name="Gong Y."/>
            <person name="Samejima M."/>
            <person name="Mahadevan R."/>
            <person name="Abou-Zaid M."/>
            <person name="de Vries R.P."/>
            <person name="Igarashi K."/>
            <person name="Yadav J.S."/>
            <person name="Grigoriev I.V."/>
            <person name="Master E.R."/>
        </authorList>
    </citation>
    <scope>NUCLEOTIDE SEQUENCE [LARGE SCALE GENOMIC DNA]</scope>
    <source>
        <strain evidence="1 2">HHB-10118-sp</strain>
    </source>
</reference>
<protein>
    <submittedName>
        <fullName evidence="1">Uncharacterized protein</fullName>
    </submittedName>
</protein>
<dbReference type="Proteomes" id="UP000008370">
    <property type="component" value="Unassembled WGS sequence"/>
</dbReference>
<proteinExistence type="predicted"/>
<name>K5WIT3_PHACS</name>
<dbReference type="OrthoDB" id="5577714at2759"/>
<feature type="non-terminal residue" evidence="1">
    <location>
        <position position="1"/>
    </location>
</feature>
<dbReference type="GeneID" id="18908358"/>
<gene>
    <name evidence="1" type="ORF">PHACADRAFT_136196</name>
</gene>
<dbReference type="HOGENOM" id="CLU_3032504_0_0_1"/>
<keyword evidence="2" id="KW-1185">Reference proteome</keyword>
<dbReference type="InParanoid" id="K5WIT3"/>
<dbReference type="RefSeq" id="XP_007391605.1">
    <property type="nucleotide sequence ID" value="XM_007391543.1"/>
</dbReference>
<dbReference type="KEGG" id="pco:PHACADRAFT_136196"/>
<sequence>LVSEPENVSVGLAEFTYTTKPPPSSDEDPVATKLRKRLQDLLTELRTNAEGIRKSD</sequence>
<evidence type="ECO:0000313" key="2">
    <source>
        <dbReference type="Proteomes" id="UP000008370"/>
    </source>
</evidence>
<dbReference type="AlphaFoldDB" id="K5WIT3"/>
<organism evidence="1 2">
    <name type="scientific">Phanerochaete carnosa (strain HHB-10118-sp)</name>
    <name type="common">White-rot fungus</name>
    <name type="synonym">Peniophora carnosa</name>
    <dbReference type="NCBI Taxonomy" id="650164"/>
    <lineage>
        <taxon>Eukaryota</taxon>
        <taxon>Fungi</taxon>
        <taxon>Dikarya</taxon>
        <taxon>Basidiomycota</taxon>
        <taxon>Agaricomycotina</taxon>
        <taxon>Agaricomycetes</taxon>
        <taxon>Polyporales</taxon>
        <taxon>Phanerochaetaceae</taxon>
        <taxon>Phanerochaete</taxon>
    </lineage>
</organism>